<dbReference type="Proteomes" id="UP000799118">
    <property type="component" value="Unassembled WGS sequence"/>
</dbReference>
<dbReference type="AlphaFoldDB" id="A0A6A4GL38"/>
<dbReference type="OrthoDB" id="3132191at2759"/>
<name>A0A6A4GL38_9AGAR</name>
<evidence type="ECO:0000313" key="1">
    <source>
        <dbReference type="EMBL" id="KAE9386027.1"/>
    </source>
</evidence>
<evidence type="ECO:0000313" key="2">
    <source>
        <dbReference type="Proteomes" id="UP000799118"/>
    </source>
</evidence>
<protein>
    <submittedName>
        <fullName evidence="1">Uncharacterized protein</fullName>
    </submittedName>
</protein>
<sequence>MTCYHILSASCCWIIADAPWSDEAEHMVQAELRSGRGRGRGREIVSTEPKVCIVRLDVEDAEHPVPYRYLRKFLRVGDVVGVPKNIPGLRQLNQNLIAESGLAHTEVERVQTPDEGFVVAVTKDMVDVYLKELELLLTLHRNSVRFITVANTASYPSQMSLLPKELPSPVKWRDHFGVVNESALQIMVQGYTLAKHRIEGLEVLLLPGQREEQAELRAGVDTWNPSSPTYCLAGLDVKIATVSSGDQRAEICTVDGDIVVKEVSMVSNRRQYGRILDASEISTERCTWDVGYRQNATHAYVDFDFVVRAITLTKDSSLHGGNTMIEALDPYVAAVFEVDRKDLLVIAITAKQQKQGRDLVKKLQEIDWNKGLLDWNQRL</sequence>
<gene>
    <name evidence="1" type="ORF">BT96DRAFT_949418</name>
</gene>
<accession>A0A6A4GL38</accession>
<keyword evidence="2" id="KW-1185">Reference proteome</keyword>
<reference evidence="1" key="1">
    <citation type="journal article" date="2019" name="Environ. Microbiol.">
        <title>Fungal ecological strategies reflected in gene transcription - a case study of two litter decomposers.</title>
        <authorList>
            <person name="Barbi F."/>
            <person name="Kohler A."/>
            <person name="Barry K."/>
            <person name="Baskaran P."/>
            <person name="Daum C."/>
            <person name="Fauchery L."/>
            <person name="Ihrmark K."/>
            <person name="Kuo A."/>
            <person name="LaButti K."/>
            <person name="Lipzen A."/>
            <person name="Morin E."/>
            <person name="Grigoriev I.V."/>
            <person name="Henrissat B."/>
            <person name="Lindahl B."/>
            <person name="Martin F."/>
        </authorList>
    </citation>
    <scope>NUCLEOTIDE SEQUENCE</scope>
    <source>
        <strain evidence="1">JB14</strain>
    </source>
</reference>
<dbReference type="EMBL" id="ML769920">
    <property type="protein sequence ID" value="KAE9386027.1"/>
    <property type="molecule type" value="Genomic_DNA"/>
</dbReference>
<proteinExistence type="predicted"/>
<organism evidence="1 2">
    <name type="scientific">Gymnopus androsaceus JB14</name>
    <dbReference type="NCBI Taxonomy" id="1447944"/>
    <lineage>
        <taxon>Eukaryota</taxon>
        <taxon>Fungi</taxon>
        <taxon>Dikarya</taxon>
        <taxon>Basidiomycota</taxon>
        <taxon>Agaricomycotina</taxon>
        <taxon>Agaricomycetes</taxon>
        <taxon>Agaricomycetidae</taxon>
        <taxon>Agaricales</taxon>
        <taxon>Marasmiineae</taxon>
        <taxon>Omphalotaceae</taxon>
        <taxon>Gymnopus</taxon>
    </lineage>
</organism>